<feature type="transmembrane region" description="Helical" evidence="11">
    <location>
        <begin position="175"/>
        <end position="198"/>
    </location>
</feature>
<evidence type="ECO:0000256" key="8">
    <source>
        <dbReference type="ARBA" id="ARBA00034651"/>
    </source>
</evidence>
<evidence type="ECO:0000313" key="13">
    <source>
        <dbReference type="Proteomes" id="UP000298493"/>
    </source>
</evidence>
<comment type="similarity">
    <text evidence="2 9">Belongs to the MIP/aquaporin (TC 1.A.8) family.</text>
</comment>
<keyword evidence="13" id="KW-1185">Reference proteome</keyword>
<reference evidence="12 13" key="1">
    <citation type="submission" date="2019-04" db="EMBL/GenBank/DDBJ databases">
        <title>High contiguity whole genome sequence and gene annotation resource for two Venturia nashicola isolates.</title>
        <authorList>
            <person name="Prokchorchik M."/>
            <person name="Won K."/>
            <person name="Lee Y."/>
            <person name="Choi E.D."/>
            <person name="Segonzac C."/>
            <person name="Sohn K.H."/>
        </authorList>
    </citation>
    <scope>NUCLEOTIDE SEQUENCE [LARGE SCALE GENOMIC DNA]</scope>
    <source>
        <strain evidence="12 13">PRI2</strain>
    </source>
</reference>
<dbReference type="PRINTS" id="PR00783">
    <property type="entry name" value="MINTRINSICP"/>
</dbReference>
<dbReference type="STRING" id="86259.A0A4Z1PGQ4"/>
<dbReference type="GO" id="GO:0015250">
    <property type="term" value="F:water channel activity"/>
    <property type="evidence" value="ECO:0007669"/>
    <property type="project" value="TreeGrafter"/>
</dbReference>
<dbReference type="InterPro" id="IPR034294">
    <property type="entry name" value="Aquaporin_transptr"/>
</dbReference>
<comment type="catalytic activity">
    <reaction evidence="8">
        <text>H2O(in) = H2O(out)</text>
        <dbReference type="Rhea" id="RHEA:29667"/>
        <dbReference type="ChEBI" id="CHEBI:15377"/>
    </reaction>
</comment>
<evidence type="ECO:0000256" key="5">
    <source>
        <dbReference type="ARBA" id="ARBA00022989"/>
    </source>
</evidence>
<gene>
    <name evidence="12" type="ORF">E6O75_ATG02856</name>
</gene>
<dbReference type="Pfam" id="PF00230">
    <property type="entry name" value="MIP"/>
    <property type="match status" value="1"/>
</dbReference>
<accession>A0A4Z1PGQ4</accession>
<protein>
    <submittedName>
        <fullName evidence="12">Phospho-2-dehydro-3-deoxyheptonate aldolase</fullName>
    </submittedName>
</protein>
<comment type="subcellular location">
    <subcellularLocation>
        <location evidence="1">Membrane</location>
        <topology evidence="1">Multi-pass membrane protein</topology>
    </subcellularLocation>
</comment>
<evidence type="ECO:0000256" key="4">
    <source>
        <dbReference type="ARBA" id="ARBA00022737"/>
    </source>
</evidence>
<dbReference type="InterPro" id="IPR000425">
    <property type="entry name" value="MIP"/>
</dbReference>
<feature type="transmembrane region" description="Helical" evidence="11">
    <location>
        <begin position="250"/>
        <end position="270"/>
    </location>
</feature>
<dbReference type="AlphaFoldDB" id="A0A4Z1PGQ4"/>
<keyword evidence="7" id="KW-0325">Glycoprotein</keyword>
<keyword evidence="5 11" id="KW-1133">Transmembrane helix</keyword>
<feature type="transmembrane region" description="Helical" evidence="11">
    <location>
        <begin position="117"/>
        <end position="135"/>
    </location>
</feature>
<dbReference type="PANTHER" id="PTHR19139">
    <property type="entry name" value="AQUAPORIN TRANSPORTER"/>
    <property type="match status" value="1"/>
</dbReference>
<dbReference type="InterPro" id="IPR023271">
    <property type="entry name" value="Aquaporin-like"/>
</dbReference>
<evidence type="ECO:0000256" key="7">
    <source>
        <dbReference type="ARBA" id="ARBA00023180"/>
    </source>
</evidence>
<keyword evidence="9" id="KW-0813">Transport</keyword>
<evidence type="ECO:0000256" key="10">
    <source>
        <dbReference type="SAM" id="MobiDB-lite"/>
    </source>
</evidence>
<feature type="transmembrane region" description="Helical" evidence="11">
    <location>
        <begin position="205"/>
        <end position="230"/>
    </location>
</feature>
<evidence type="ECO:0000256" key="9">
    <source>
        <dbReference type="RuleBase" id="RU000477"/>
    </source>
</evidence>
<dbReference type="Proteomes" id="UP000298493">
    <property type="component" value="Unassembled WGS sequence"/>
</dbReference>
<evidence type="ECO:0000313" key="12">
    <source>
        <dbReference type="EMBL" id="TID24491.1"/>
    </source>
</evidence>
<feature type="compositionally biased region" description="Polar residues" evidence="10">
    <location>
        <begin position="308"/>
        <end position="334"/>
    </location>
</feature>
<feature type="region of interest" description="Disordered" evidence="10">
    <location>
        <begin position="355"/>
        <end position="387"/>
    </location>
</feature>
<feature type="transmembrane region" description="Helical" evidence="11">
    <location>
        <begin position="47"/>
        <end position="71"/>
    </location>
</feature>
<dbReference type="FunFam" id="1.20.1080.10:FF:000024">
    <property type="entry name" value="MIP aquaporin (Eurofung)"/>
    <property type="match status" value="1"/>
</dbReference>
<organism evidence="12 13">
    <name type="scientific">Venturia nashicola</name>
    <dbReference type="NCBI Taxonomy" id="86259"/>
    <lineage>
        <taxon>Eukaryota</taxon>
        <taxon>Fungi</taxon>
        <taxon>Dikarya</taxon>
        <taxon>Ascomycota</taxon>
        <taxon>Pezizomycotina</taxon>
        <taxon>Dothideomycetes</taxon>
        <taxon>Pleosporomycetidae</taxon>
        <taxon>Venturiales</taxon>
        <taxon>Venturiaceae</taxon>
        <taxon>Venturia</taxon>
    </lineage>
</organism>
<evidence type="ECO:0000256" key="11">
    <source>
        <dbReference type="SAM" id="Phobius"/>
    </source>
</evidence>
<dbReference type="PANTHER" id="PTHR19139:SF199">
    <property type="entry name" value="MIP17260P"/>
    <property type="match status" value="1"/>
</dbReference>
<feature type="region of interest" description="Disordered" evidence="10">
    <location>
        <begin position="295"/>
        <end position="336"/>
    </location>
</feature>
<keyword evidence="4" id="KW-0677">Repeat</keyword>
<comment type="caution">
    <text evidence="12">The sequence shown here is derived from an EMBL/GenBank/DDBJ whole genome shotgun (WGS) entry which is preliminary data.</text>
</comment>
<name>A0A4Z1PGQ4_9PEZI</name>
<evidence type="ECO:0000256" key="6">
    <source>
        <dbReference type="ARBA" id="ARBA00023136"/>
    </source>
</evidence>
<evidence type="ECO:0000256" key="1">
    <source>
        <dbReference type="ARBA" id="ARBA00004141"/>
    </source>
</evidence>
<dbReference type="SUPFAM" id="SSF81338">
    <property type="entry name" value="Aquaporin-like"/>
    <property type="match status" value="1"/>
</dbReference>
<feature type="transmembrane region" description="Helical" evidence="11">
    <location>
        <begin position="142"/>
        <end position="163"/>
    </location>
</feature>
<dbReference type="Gene3D" id="1.20.1080.10">
    <property type="entry name" value="Glycerol uptake facilitator protein"/>
    <property type="match status" value="1"/>
</dbReference>
<proteinExistence type="inferred from homology"/>
<evidence type="ECO:0000256" key="3">
    <source>
        <dbReference type="ARBA" id="ARBA00022692"/>
    </source>
</evidence>
<keyword evidence="6 11" id="KW-0472">Membrane</keyword>
<sequence length="409" mass="43708">MNINEPAPTAALALPFTKAANPHAEYSHSELRMPFAHRIPDGIRNHFIAMCGEFVGTVLFLYFALSGAQVANSVNSSAGLSVQETGSNPQQLQYIALCFGFSLAVNAWVFFRISGGLFNPAVTIGMCLIGALPWVRGCLLFIVQLLGGIAASALVSCMFPGPLNVQTSLGGNTTVVQGLFIEMMLTAQLVFTIFMLAAEKHKGTFIAPVGIGLSLFVAELTGVFFTGGSLNPARSLGPAVVNRHFNHYHWIYWVGPILGAILAAGFYKFIKVLEYETANPAQDTDGSNNRFQTAESMMEQGGRRGSKEWQQTHVSNGSNTTSATFTTHVPNGNNGAYADENGGYVAANNGVASGLAEKPPMMRRGTTQPGNVRRESQRLESPAMGTVDDAFHGLSGGMHGDEAPRRIIS</sequence>
<dbReference type="EMBL" id="SNSC02000005">
    <property type="protein sequence ID" value="TID24491.1"/>
    <property type="molecule type" value="Genomic_DNA"/>
</dbReference>
<keyword evidence="3 9" id="KW-0812">Transmembrane</keyword>
<dbReference type="GO" id="GO:0005886">
    <property type="term" value="C:plasma membrane"/>
    <property type="evidence" value="ECO:0007669"/>
    <property type="project" value="TreeGrafter"/>
</dbReference>
<evidence type="ECO:0000256" key="2">
    <source>
        <dbReference type="ARBA" id="ARBA00006175"/>
    </source>
</evidence>